<dbReference type="OrthoDB" id="354769at2759"/>
<keyword evidence="4" id="KW-1185">Reference proteome</keyword>
<comment type="caution">
    <text evidence="3">The sequence shown here is derived from an EMBL/GenBank/DDBJ whole genome shotgun (WGS) entry which is preliminary data.</text>
</comment>
<gene>
    <name evidence="3" type="ORF">GDO86_003108</name>
</gene>
<feature type="domain" description="Ig-like" evidence="2">
    <location>
        <begin position="203"/>
        <end position="305"/>
    </location>
</feature>
<dbReference type="InterPro" id="IPR007110">
    <property type="entry name" value="Ig-like_dom"/>
</dbReference>
<sequence>MKFFKQDTAQLKCEINPYFTDNIQIIWPGTQINEYVPEPWFVARVKHPNNMFQVTVFFPHLSEKVLEEYEQSQLHAFPNADLRHILPVFMLSTQTPLIQARLKQDVLLNCDFSIDHQASVRINWKVLKKGELETNILLYDGSTKILTYHIKGISMNMDEINKGSASIVVKSMTLENQGLYTCSVSVGPLFGDQLIHLEAVETPTVTLNVKSLLLEKGEEQKIVCEASNYYPLDVTIEWLQESRDQGLLPVALTNVLFSAHKNNRNGTFSLSSFFLLTASPQDDGSVFTCRVDHVSLKYPIKKTVKVRVK</sequence>
<dbReference type="Pfam" id="PF07654">
    <property type="entry name" value="C1-set"/>
    <property type="match status" value="1"/>
</dbReference>
<dbReference type="InterPro" id="IPR013106">
    <property type="entry name" value="Ig_V-set"/>
</dbReference>
<dbReference type="InterPro" id="IPR003597">
    <property type="entry name" value="Ig_C1-set"/>
</dbReference>
<dbReference type="InterPro" id="IPR013783">
    <property type="entry name" value="Ig-like_fold"/>
</dbReference>
<dbReference type="Proteomes" id="UP000812440">
    <property type="component" value="Chromosome 2"/>
</dbReference>
<dbReference type="PROSITE" id="PS00290">
    <property type="entry name" value="IG_MHC"/>
    <property type="match status" value="1"/>
</dbReference>
<dbReference type="Pfam" id="PF07686">
    <property type="entry name" value="V-set"/>
    <property type="match status" value="1"/>
</dbReference>
<dbReference type="SMART" id="SM00407">
    <property type="entry name" value="IGc1"/>
    <property type="match status" value="1"/>
</dbReference>
<dbReference type="InterPro" id="IPR003599">
    <property type="entry name" value="Ig_sub"/>
</dbReference>
<dbReference type="InterPro" id="IPR050380">
    <property type="entry name" value="Immune_Resp_Modulators"/>
</dbReference>
<dbReference type="InterPro" id="IPR003006">
    <property type="entry name" value="Ig/MHC_CS"/>
</dbReference>
<organism evidence="3 4">
    <name type="scientific">Hymenochirus boettgeri</name>
    <name type="common">Congo dwarf clawed frog</name>
    <dbReference type="NCBI Taxonomy" id="247094"/>
    <lineage>
        <taxon>Eukaryota</taxon>
        <taxon>Metazoa</taxon>
        <taxon>Chordata</taxon>
        <taxon>Craniata</taxon>
        <taxon>Vertebrata</taxon>
        <taxon>Euteleostomi</taxon>
        <taxon>Amphibia</taxon>
        <taxon>Batrachia</taxon>
        <taxon>Anura</taxon>
        <taxon>Pipoidea</taxon>
        <taxon>Pipidae</taxon>
        <taxon>Pipinae</taxon>
        <taxon>Hymenochirus</taxon>
    </lineage>
</organism>
<dbReference type="SMART" id="SM00409">
    <property type="entry name" value="IG"/>
    <property type="match status" value="2"/>
</dbReference>
<accession>A0A8T2K855</accession>
<feature type="non-terminal residue" evidence="3">
    <location>
        <position position="309"/>
    </location>
</feature>
<dbReference type="SUPFAM" id="SSF48726">
    <property type="entry name" value="Immunoglobulin"/>
    <property type="match status" value="2"/>
</dbReference>
<feature type="domain" description="Ig-like" evidence="2">
    <location>
        <begin position="87"/>
        <end position="185"/>
    </location>
</feature>
<dbReference type="PANTHER" id="PTHR23411">
    <property type="entry name" value="TAPASIN"/>
    <property type="match status" value="1"/>
</dbReference>
<evidence type="ECO:0000313" key="3">
    <source>
        <dbReference type="EMBL" id="KAG8450706.1"/>
    </source>
</evidence>
<evidence type="ECO:0000313" key="4">
    <source>
        <dbReference type="Proteomes" id="UP000812440"/>
    </source>
</evidence>
<protein>
    <recommendedName>
        <fullName evidence="2">Ig-like domain-containing protein</fullName>
    </recommendedName>
</protein>
<evidence type="ECO:0000259" key="2">
    <source>
        <dbReference type="PROSITE" id="PS50835"/>
    </source>
</evidence>
<dbReference type="EMBL" id="JAACNH010000002">
    <property type="protein sequence ID" value="KAG8450706.1"/>
    <property type="molecule type" value="Genomic_DNA"/>
</dbReference>
<reference evidence="3" key="1">
    <citation type="thesis" date="2020" institute="ProQuest LLC" country="789 East Eisenhower Parkway, Ann Arbor, MI, USA">
        <title>Comparative Genomics and Chromosome Evolution.</title>
        <authorList>
            <person name="Mudd A.B."/>
        </authorList>
    </citation>
    <scope>NUCLEOTIDE SEQUENCE</scope>
    <source>
        <strain evidence="3">Female2</strain>
        <tissue evidence="3">Blood</tissue>
    </source>
</reference>
<dbReference type="PROSITE" id="PS50835">
    <property type="entry name" value="IG_LIKE"/>
    <property type="match status" value="2"/>
</dbReference>
<proteinExistence type="predicted"/>
<dbReference type="InterPro" id="IPR036179">
    <property type="entry name" value="Ig-like_dom_sf"/>
</dbReference>
<name>A0A8T2K855_9PIPI</name>
<dbReference type="Gene3D" id="2.60.40.10">
    <property type="entry name" value="Immunoglobulins"/>
    <property type="match status" value="2"/>
</dbReference>
<dbReference type="AlphaFoldDB" id="A0A8T2K855"/>
<evidence type="ECO:0000256" key="1">
    <source>
        <dbReference type="ARBA" id="ARBA00023319"/>
    </source>
</evidence>
<keyword evidence="1" id="KW-0393">Immunoglobulin domain</keyword>